<dbReference type="InterPro" id="IPR036909">
    <property type="entry name" value="Cyt_c-like_dom_sf"/>
</dbReference>
<dbReference type="Pfam" id="PF03150">
    <property type="entry name" value="CCP_MauG"/>
    <property type="match status" value="1"/>
</dbReference>
<dbReference type="InterPro" id="IPR051395">
    <property type="entry name" value="Cytochrome_c_Peroxidase/MauG"/>
</dbReference>
<dbReference type="PANTHER" id="PTHR30600:SF10">
    <property type="entry name" value="BLL6722 PROTEIN"/>
    <property type="match status" value="1"/>
</dbReference>
<dbReference type="GO" id="GO:0009055">
    <property type="term" value="F:electron transfer activity"/>
    <property type="evidence" value="ECO:0007669"/>
    <property type="project" value="InterPro"/>
</dbReference>
<feature type="binding site" description="covalent" evidence="8">
    <location>
        <position position="293"/>
    </location>
    <ligand>
        <name>heme c</name>
        <dbReference type="ChEBI" id="CHEBI:61717"/>
        <label>2</label>
    </ligand>
</feature>
<dbReference type="InterPro" id="IPR004852">
    <property type="entry name" value="Di-haem_cyt_c_peroxidsae"/>
</dbReference>
<dbReference type="InterPro" id="IPR026259">
    <property type="entry name" value="MauG/Cytc_peroxidase"/>
</dbReference>
<feature type="binding site" description="axial binding residue" evidence="9">
    <location>
        <position position="117"/>
    </location>
    <ligand>
        <name>heme c</name>
        <dbReference type="ChEBI" id="CHEBI:61717"/>
        <label>1</label>
    </ligand>
    <ligandPart>
        <name>Fe</name>
        <dbReference type="ChEBI" id="CHEBI:18248"/>
    </ligandPart>
</feature>
<reference evidence="12 13" key="1">
    <citation type="submission" date="2019-02" db="EMBL/GenBank/DDBJ databases">
        <title>Deep-cultivation of Planctomycetes and their phenomic and genomic characterization uncovers novel biology.</title>
        <authorList>
            <person name="Wiegand S."/>
            <person name="Jogler M."/>
            <person name="Boedeker C."/>
            <person name="Pinto D."/>
            <person name="Vollmers J."/>
            <person name="Rivas-Marin E."/>
            <person name="Kohn T."/>
            <person name="Peeters S.H."/>
            <person name="Heuer A."/>
            <person name="Rast P."/>
            <person name="Oberbeckmann S."/>
            <person name="Bunk B."/>
            <person name="Jeske O."/>
            <person name="Meyerdierks A."/>
            <person name="Storesund J.E."/>
            <person name="Kallscheuer N."/>
            <person name="Luecker S."/>
            <person name="Lage O.M."/>
            <person name="Pohl T."/>
            <person name="Merkel B.J."/>
            <person name="Hornburger P."/>
            <person name="Mueller R.-W."/>
            <person name="Bruemmer F."/>
            <person name="Labrenz M."/>
            <person name="Spormann A.M."/>
            <person name="Op den Camp H."/>
            <person name="Overmann J."/>
            <person name="Amann R."/>
            <person name="Jetten M.S.M."/>
            <person name="Mascher T."/>
            <person name="Medema M.H."/>
            <person name="Devos D.P."/>
            <person name="Kaster A.-K."/>
            <person name="Ovreas L."/>
            <person name="Rohde M."/>
            <person name="Galperin M.Y."/>
            <person name="Jogler C."/>
        </authorList>
    </citation>
    <scope>NUCLEOTIDE SEQUENCE [LARGE SCALE GENOMIC DNA]</scope>
    <source>
        <strain evidence="12 13">Pan44</strain>
    </source>
</reference>
<dbReference type="FunCoup" id="A0A517SD77">
    <property type="interactions" value="138"/>
</dbReference>
<gene>
    <name evidence="12" type="primary">ccp</name>
    <name evidence="12" type="ORF">Pan44_20980</name>
</gene>
<feature type="binding site" description="covalent" evidence="8">
    <location>
        <position position="296"/>
    </location>
    <ligand>
        <name>heme c</name>
        <dbReference type="ChEBI" id="CHEBI:61717"/>
        <label>2</label>
    </ligand>
</feature>
<keyword evidence="2 8" id="KW-0349">Heme</keyword>
<dbReference type="RefSeq" id="WP_145029812.1">
    <property type="nucleotide sequence ID" value="NZ_CP036271.1"/>
</dbReference>
<feature type="signal peptide" evidence="10">
    <location>
        <begin position="1"/>
        <end position="19"/>
    </location>
</feature>
<comment type="cofactor">
    <cofactor evidence="8">
        <name>heme</name>
        <dbReference type="ChEBI" id="CHEBI:30413"/>
    </cofactor>
    <text evidence="8">Binds 2 heme groups.</text>
</comment>
<dbReference type="Gene3D" id="1.10.760.10">
    <property type="entry name" value="Cytochrome c-like domain"/>
    <property type="match status" value="2"/>
</dbReference>
<evidence type="ECO:0000256" key="8">
    <source>
        <dbReference type="PIRSR" id="PIRSR000294-1"/>
    </source>
</evidence>
<accession>A0A517SD77</accession>
<name>A0A517SD77_9PLAN</name>
<evidence type="ECO:0000256" key="7">
    <source>
        <dbReference type="ARBA" id="ARBA00023004"/>
    </source>
</evidence>
<dbReference type="GO" id="GO:0004130">
    <property type="term" value="F:cytochrome-c peroxidase activity"/>
    <property type="evidence" value="ECO:0007669"/>
    <property type="project" value="UniProtKB-EC"/>
</dbReference>
<dbReference type="PANTHER" id="PTHR30600">
    <property type="entry name" value="CYTOCHROME C PEROXIDASE-RELATED"/>
    <property type="match status" value="1"/>
</dbReference>
<evidence type="ECO:0000259" key="11">
    <source>
        <dbReference type="PROSITE" id="PS51007"/>
    </source>
</evidence>
<keyword evidence="12" id="KW-0575">Peroxidase</keyword>
<dbReference type="EMBL" id="CP036271">
    <property type="protein sequence ID" value="QDT54071.1"/>
    <property type="molecule type" value="Genomic_DNA"/>
</dbReference>
<dbReference type="OrthoDB" id="9772811at2"/>
<proteinExistence type="predicted"/>
<dbReference type="InterPro" id="IPR009056">
    <property type="entry name" value="Cyt_c-like_dom"/>
</dbReference>
<dbReference type="EC" id="1.11.1.5" evidence="12"/>
<dbReference type="PIRSF" id="PIRSF000294">
    <property type="entry name" value="Cytochrome-c_peroxidase"/>
    <property type="match status" value="1"/>
</dbReference>
<dbReference type="PROSITE" id="PS51007">
    <property type="entry name" value="CYTC"/>
    <property type="match status" value="1"/>
</dbReference>
<evidence type="ECO:0000313" key="12">
    <source>
        <dbReference type="EMBL" id="QDT54071.1"/>
    </source>
</evidence>
<feature type="chain" id="PRO_5021844663" evidence="10">
    <location>
        <begin position="20"/>
        <end position="414"/>
    </location>
</feature>
<feature type="binding site" description="covalent" evidence="8">
    <location>
        <position position="113"/>
    </location>
    <ligand>
        <name>heme c</name>
        <dbReference type="ChEBI" id="CHEBI:61717"/>
        <label>1</label>
    </ligand>
</feature>
<dbReference type="GO" id="GO:0042597">
    <property type="term" value="C:periplasmic space"/>
    <property type="evidence" value="ECO:0007669"/>
    <property type="project" value="UniProtKB-SubCell"/>
</dbReference>
<dbReference type="SUPFAM" id="SSF46626">
    <property type="entry name" value="Cytochrome c"/>
    <property type="match status" value="2"/>
</dbReference>
<protein>
    <submittedName>
        <fullName evidence="12">Cytochrome c551 peroxidase</fullName>
        <ecNumber evidence="12">1.11.1.5</ecNumber>
    </submittedName>
</protein>
<organism evidence="12 13">
    <name type="scientific">Caulifigura coniformis</name>
    <dbReference type="NCBI Taxonomy" id="2527983"/>
    <lineage>
        <taxon>Bacteria</taxon>
        <taxon>Pseudomonadati</taxon>
        <taxon>Planctomycetota</taxon>
        <taxon>Planctomycetia</taxon>
        <taxon>Planctomycetales</taxon>
        <taxon>Planctomycetaceae</taxon>
        <taxon>Caulifigura</taxon>
    </lineage>
</organism>
<keyword evidence="7 9" id="KW-0408">Iron</keyword>
<feature type="binding site" description="axial binding residue" evidence="9">
    <location>
        <position position="297"/>
    </location>
    <ligand>
        <name>heme c</name>
        <dbReference type="ChEBI" id="CHEBI:61717"/>
        <label>2</label>
    </ligand>
    <ligandPart>
        <name>Fe</name>
        <dbReference type="ChEBI" id="CHEBI:18248"/>
    </ligandPart>
</feature>
<keyword evidence="5" id="KW-0574">Periplasm</keyword>
<keyword evidence="6 12" id="KW-0560">Oxidoreductase</keyword>
<feature type="domain" description="Cytochrome c" evidence="11">
    <location>
        <begin position="277"/>
        <end position="401"/>
    </location>
</feature>
<evidence type="ECO:0000256" key="6">
    <source>
        <dbReference type="ARBA" id="ARBA00023002"/>
    </source>
</evidence>
<evidence type="ECO:0000256" key="3">
    <source>
        <dbReference type="ARBA" id="ARBA00022723"/>
    </source>
</evidence>
<keyword evidence="13" id="KW-1185">Reference proteome</keyword>
<dbReference type="AlphaFoldDB" id="A0A517SD77"/>
<dbReference type="KEGG" id="ccos:Pan44_20980"/>
<evidence type="ECO:0000313" key="13">
    <source>
        <dbReference type="Proteomes" id="UP000315700"/>
    </source>
</evidence>
<evidence type="ECO:0000256" key="5">
    <source>
        <dbReference type="ARBA" id="ARBA00022764"/>
    </source>
</evidence>
<comment type="PTM">
    <text evidence="8">Binds 2 heme groups per subunit.</text>
</comment>
<evidence type="ECO:0000256" key="2">
    <source>
        <dbReference type="ARBA" id="ARBA00022617"/>
    </source>
</evidence>
<sequence precursor="true">MLRATLLGVFLVSASAAFAAEPVRPLPTKVTLGDPSLTMGIPGAGDLTPDQIKAWLATPGVNDTLEISLPFGLAQAASQIAGVKENPMTRAKIELGRQLYFDPRLSVDSTVSCATCHSHTTGFAANTQFGIGIKGLMGGRNSPVSYNRILSSVQFWDGRAATLEEQAVGPIANPIEMGHTHDACMTCLSAIEGYKLQFETVFGPKSMTIDNVAKAIASFERAIVTGPSPYDYAAALKPFTDNFKTKEDLDELKEDSPETYQKYLSVKAEADAHPMSESARRGMDLFFSDKANCTACHAGANFTDEKYHNLGVGMDAKIPDLGRYEISKDEKDKGAFKTPTIRNVEFSAPYMHDGSQKTLEEVVEWYAKGGHPNPWLSDKVKKLDLTVQDKADLVAFMKACSGEFPKVNSGRLPE</sequence>
<evidence type="ECO:0000256" key="9">
    <source>
        <dbReference type="PIRSR" id="PIRSR000294-2"/>
    </source>
</evidence>
<feature type="binding site" description="covalent" evidence="8">
    <location>
        <position position="116"/>
    </location>
    <ligand>
        <name>heme c</name>
        <dbReference type="ChEBI" id="CHEBI:61717"/>
        <label>1</label>
    </ligand>
</feature>
<dbReference type="Proteomes" id="UP000315700">
    <property type="component" value="Chromosome"/>
</dbReference>
<dbReference type="GO" id="GO:0020037">
    <property type="term" value="F:heme binding"/>
    <property type="evidence" value="ECO:0007669"/>
    <property type="project" value="InterPro"/>
</dbReference>
<evidence type="ECO:0000256" key="10">
    <source>
        <dbReference type="SAM" id="SignalP"/>
    </source>
</evidence>
<evidence type="ECO:0000256" key="4">
    <source>
        <dbReference type="ARBA" id="ARBA00022729"/>
    </source>
</evidence>
<keyword evidence="3 9" id="KW-0479">Metal-binding</keyword>
<comment type="subcellular location">
    <subcellularLocation>
        <location evidence="1">Periplasm</location>
    </subcellularLocation>
</comment>
<dbReference type="GO" id="GO:0046872">
    <property type="term" value="F:metal ion binding"/>
    <property type="evidence" value="ECO:0007669"/>
    <property type="project" value="UniProtKB-KW"/>
</dbReference>
<keyword evidence="4 10" id="KW-0732">Signal</keyword>
<dbReference type="InParanoid" id="A0A517SD77"/>
<evidence type="ECO:0000256" key="1">
    <source>
        <dbReference type="ARBA" id="ARBA00004418"/>
    </source>
</evidence>